<accession>A0ABU2R5G7</accession>
<evidence type="ECO:0000313" key="9">
    <source>
        <dbReference type="Proteomes" id="UP001183610"/>
    </source>
</evidence>
<evidence type="ECO:0000256" key="2">
    <source>
        <dbReference type="ARBA" id="ARBA00022670"/>
    </source>
</evidence>
<keyword evidence="3" id="KW-0378">Hydrolase</keyword>
<evidence type="ECO:0000256" key="3">
    <source>
        <dbReference type="ARBA" id="ARBA00022801"/>
    </source>
</evidence>
<evidence type="ECO:0000256" key="1">
    <source>
        <dbReference type="ARBA" id="ARBA00007074"/>
    </source>
</evidence>
<feature type="compositionally biased region" description="Basic and acidic residues" evidence="6">
    <location>
        <begin position="415"/>
        <end position="491"/>
    </location>
</feature>
<feature type="region of interest" description="Disordered" evidence="6">
    <location>
        <begin position="59"/>
        <end position="83"/>
    </location>
</feature>
<feature type="coiled-coil region" evidence="5">
    <location>
        <begin position="212"/>
        <end position="260"/>
    </location>
</feature>
<name>A0ABU2R5G7_9ACTN</name>
<dbReference type="Proteomes" id="UP001183610">
    <property type="component" value="Unassembled WGS sequence"/>
</dbReference>
<reference evidence="9" key="1">
    <citation type="submission" date="2023-07" db="EMBL/GenBank/DDBJ databases">
        <title>30 novel species of actinomycetes from the DSMZ collection.</title>
        <authorList>
            <person name="Nouioui I."/>
        </authorList>
    </citation>
    <scope>NUCLEOTIDE SEQUENCE [LARGE SCALE GENOMIC DNA]</scope>
    <source>
        <strain evidence="9">DSM 41979</strain>
    </source>
</reference>
<dbReference type="PROSITE" id="PS51935">
    <property type="entry name" value="NLPC_P60"/>
    <property type="match status" value="1"/>
</dbReference>
<organism evidence="8 9">
    <name type="scientific">Streptomyces evansiae</name>
    <dbReference type="NCBI Taxonomy" id="3075535"/>
    <lineage>
        <taxon>Bacteria</taxon>
        <taxon>Bacillati</taxon>
        <taxon>Actinomycetota</taxon>
        <taxon>Actinomycetes</taxon>
        <taxon>Kitasatosporales</taxon>
        <taxon>Streptomycetaceae</taxon>
        <taxon>Streptomyces</taxon>
    </lineage>
</organism>
<keyword evidence="2" id="KW-0645">Protease</keyword>
<feature type="domain" description="NlpC/P60" evidence="7">
    <location>
        <begin position="289"/>
        <end position="410"/>
    </location>
</feature>
<dbReference type="Pfam" id="PF00877">
    <property type="entry name" value="NLPC_P60"/>
    <property type="match status" value="1"/>
</dbReference>
<gene>
    <name evidence="8" type="ORF">RM698_23205</name>
</gene>
<dbReference type="Gene3D" id="3.90.1720.10">
    <property type="entry name" value="endopeptidase domain like (from Nostoc punctiforme)"/>
    <property type="match status" value="1"/>
</dbReference>
<dbReference type="EMBL" id="JAVRET010000064">
    <property type="protein sequence ID" value="MDT0411943.1"/>
    <property type="molecule type" value="Genomic_DNA"/>
</dbReference>
<comment type="similarity">
    <text evidence="1">Belongs to the peptidase C40 family.</text>
</comment>
<comment type="caution">
    <text evidence="8">The sequence shown here is derived from an EMBL/GenBank/DDBJ whole genome shotgun (WGS) entry which is preliminary data.</text>
</comment>
<feature type="compositionally biased region" description="Basic and acidic residues" evidence="6">
    <location>
        <begin position="1"/>
        <end position="16"/>
    </location>
</feature>
<keyword evidence="4" id="KW-0788">Thiol protease</keyword>
<proteinExistence type="inferred from homology"/>
<evidence type="ECO:0000256" key="6">
    <source>
        <dbReference type="SAM" id="MobiDB-lite"/>
    </source>
</evidence>
<keyword evidence="9" id="KW-1185">Reference proteome</keyword>
<dbReference type="PANTHER" id="PTHR47359">
    <property type="entry name" value="PEPTIDOGLYCAN DL-ENDOPEPTIDASE CWLO"/>
    <property type="match status" value="1"/>
</dbReference>
<dbReference type="InterPro" id="IPR051794">
    <property type="entry name" value="PG_Endopeptidase_C40"/>
</dbReference>
<dbReference type="SUPFAM" id="SSF54001">
    <property type="entry name" value="Cysteine proteinases"/>
    <property type="match status" value="1"/>
</dbReference>
<dbReference type="InterPro" id="IPR000064">
    <property type="entry name" value="NLP_P60_dom"/>
</dbReference>
<feature type="region of interest" description="Disordered" evidence="6">
    <location>
        <begin position="403"/>
        <end position="491"/>
    </location>
</feature>
<evidence type="ECO:0000256" key="4">
    <source>
        <dbReference type="ARBA" id="ARBA00022807"/>
    </source>
</evidence>
<dbReference type="RefSeq" id="WP_010267287.1">
    <property type="nucleotide sequence ID" value="NZ_JAVRET010000064.1"/>
</dbReference>
<sequence length="491" mass="51757">MNRDVSAGRDRVRDEIPAGSAGTRADAPRPRRGGRRLLLSALAVVCAALAFSAPGSAFAAPPPEPGSSGVTSKSPGKELSNAELEAVRTRIDDLYAEAGRATDAYNAAEEKRSAQSDKVEALTAQVVRGEQRLADLRDRLAAAAIAQYRDQGGGLSVQQRLLLSDDPDDFLRAAELAKEGNKGSAMLLDQVRDTQRALTRDKKNATTSLHRLEKAEKDKDTARAEVRKEIKAAKLLESRLEEKERQRLLALEKAEAERAQARLLDTGVLPDAGAGADAGKDVATGTGASEQGAKAVAFASAQLGKPYVWAAEGPDSFDCSGLTSQAWAAAGRIIPRTSQEQWRQLQHVPLSQIRPGDLVIYHSDASHVGIYIGKGDIIHAPRPGRSVTVAGVGSMQILGAVRPDPEAAATTQPQDEEKTGKGEEKSAKTGAKKGAEKSADRGADKAGKGADKNAARDSARDARHGTKRDAPDPAKDGADKAGETDKSPAKG</sequence>
<feature type="region of interest" description="Disordered" evidence="6">
    <location>
        <begin position="1"/>
        <end position="32"/>
    </location>
</feature>
<evidence type="ECO:0000313" key="8">
    <source>
        <dbReference type="EMBL" id="MDT0411943.1"/>
    </source>
</evidence>
<keyword evidence="5" id="KW-0175">Coiled coil</keyword>
<evidence type="ECO:0000256" key="5">
    <source>
        <dbReference type="SAM" id="Coils"/>
    </source>
</evidence>
<dbReference type="InterPro" id="IPR038765">
    <property type="entry name" value="Papain-like_cys_pep_sf"/>
</dbReference>
<protein>
    <submittedName>
        <fullName evidence="8">NlpC/P60 family protein</fullName>
    </submittedName>
</protein>
<dbReference type="PANTHER" id="PTHR47359:SF3">
    <property type="entry name" value="NLP_P60 DOMAIN-CONTAINING PROTEIN-RELATED"/>
    <property type="match status" value="1"/>
</dbReference>
<evidence type="ECO:0000259" key="7">
    <source>
        <dbReference type="PROSITE" id="PS51935"/>
    </source>
</evidence>